<proteinExistence type="predicted"/>
<sequence>MVDLTQVRSTPQRSYGQPDIGKVDTLICRRMPHYKDDKRGGRVRGHGADARPDLRCLLLTRAPPLQQPTPVTGYEGSIHLAEHRLRPETTTGELAHKGLNQQCPLSDDGGKPYPLGRHQIWL</sequence>
<dbReference type="AlphaFoldDB" id="A0A426X0C0"/>
<dbReference type="EMBL" id="AMZH03030363">
    <property type="protein sequence ID" value="RRT32913.1"/>
    <property type="molecule type" value="Genomic_DNA"/>
</dbReference>
<comment type="caution">
    <text evidence="1">The sequence shown here is derived from an EMBL/GenBank/DDBJ whole genome shotgun (WGS) entry which is preliminary data.</text>
</comment>
<name>A0A426X0C0_ENSVE</name>
<evidence type="ECO:0000313" key="1">
    <source>
        <dbReference type="EMBL" id="RRT32913.1"/>
    </source>
</evidence>
<protein>
    <submittedName>
        <fullName evidence="1">Uncharacterized protein</fullName>
    </submittedName>
</protein>
<gene>
    <name evidence="1" type="ORF">B296_00038749</name>
</gene>
<organism evidence="1 2">
    <name type="scientific">Ensete ventricosum</name>
    <name type="common">Abyssinian banana</name>
    <name type="synonym">Musa ensete</name>
    <dbReference type="NCBI Taxonomy" id="4639"/>
    <lineage>
        <taxon>Eukaryota</taxon>
        <taxon>Viridiplantae</taxon>
        <taxon>Streptophyta</taxon>
        <taxon>Embryophyta</taxon>
        <taxon>Tracheophyta</taxon>
        <taxon>Spermatophyta</taxon>
        <taxon>Magnoliopsida</taxon>
        <taxon>Liliopsida</taxon>
        <taxon>Zingiberales</taxon>
        <taxon>Musaceae</taxon>
        <taxon>Ensete</taxon>
    </lineage>
</organism>
<evidence type="ECO:0000313" key="2">
    <source>
        <dbReference type="Proteomes" id="UP000287651"/>
    </source>
</evidence>
<dbReference type="Proteomes" id="UP000287651">
    <property type="component" value="Unassembled WGS sequence"/>
</dbReference>
<reference evidence="1 2" key="1">
    <citation type="journal article" date="2014" name="Agronomy (Basel)">
        <title>A Draft Genome Sequence for Ensete ventricosum, the Drought-Tolerant Tree Against Hunger.</title>
        <authorList>
            <person name="Harrison J."/>
            <person name="Moore K.A."/>
            <person name="Paszkiewicz K."/>
            <person name="Jones T."/>
            <person name="Grant M."/>
            <person name="Ambacheew D."/>
            <person name="Muzemil S."/>
            <person name="Studholme D.J."/>
        </authorList>
    </citation>
    <scope>NUCLEOTIDE SEQUENCE [LARGE SCALE GENOMIC DNA]</scope>
</reference>
<accession>A0A426X0C0</accession>